<dbReference type="AlphaFoldDB" id="A0A378MXZ4"/>
<dbReference type="Proteomes" id="UP000254802">
    <property type="component" value="Unassembled WGS sequence"/>
</dbReference>
<evidence type="ECO:0000313" key="2">
    <source>
        <dbReference type="Proteomes" id="UP000254802"/>
    </source>
</evidence>
<accession>A0A378MXZ4</accession>
<organism evidence="1 2">
    <name type="scientific">Mannheimia haemolytica</name>
    <name type="common">Pasteurella haemolytica</name>
    <dbReference type="NCBI Taxonomy" id="75985"/>
    <lineage>
        <taxon>Bacteria</taxon>
        <taxon>Pseudomonadati</taxon>
        <taxon>Pseudomonadota</taxon>
        <taxon>Gammaproteobacteria</taxon>
        <taxon>Pasteurellales</taxon>
        <taxon>Pasteurellaceae</taxon>
        <taxon>Mannheimia</taxon>
    </lineage>
</organism>
<reference evidence="1 2" key="1">
    <citation type="submission" date="2018-06" db="EMBL/GenBank/DDBJ databases">
        <authorList>
            <consortium name="Pathogen Informatics"/>
            <person name="Doyle S."/>
        </authorList>
    </citation>
    <scope>NUCLEOTIDE SEQUENCE [LARGE SCALE GENOMIC DNA]</scope>
    <source>
        <strain evidence="1 2">NCTC10638</strain>
    </source>
</reference>
<gene>
    <name evidence="1" type="ORF">NCTC10638_01742</name>
</gene>
<name>A0A378MXZ4_MANHA</name>
<evidence type="ECO:0000313" key="1">
    <source>
        <dbReference type="EMBL" id="STY60537.1"/>
    </source>
</evidence>
<proteinExistence type="predicted"/>
<dbReference type="EMBL" id="UGPN01000002">
    <property type="protein sequence ID" value="STY60537.1"/>
    <property type="molecule type" value="Genomic_DNA"/>
</dbReference>
<protein>
    <submittedName>
        <fullName evidence="1">Uncharacterized protein</fullName>
    </submittedName>
</protein>
<sequence>MTTSQHSLTLITYSIKKYRNALSFSQYSYGEPFYTRLNLRYEF</sequence>